<dbReference type="AlphaFoldDB" id="A0A410G2A4"/>
<evidence type="ECO:0008006" key="3">
    <source>
        <dbReference type="Google" id="ProtNLM"/>
    </source>
</evidence>
<dbReference type="KEGG" id="aev:EI546_06485"/>
<reference evidence="1 2" key="1">
    <citation type="submission" date="2019-01" db="EMBL/GenBank/DDBJ databases">
        <title>Complete genome sequencing of Aequorivita sp. H23M31.</title>
        <authorList>
            <person name="Bae J.-W."/>
        </authorList>
    </citation>
    <scope>NUCLEOTIDE SEQUENCE [LARGE SCALE GENOMIC DNA]</scope>
    <source>
        <strain evidence="1 2">H23M31</strain>
    </source>
</reference>
<proteinExistence type="predicted"/>
<protein>
    <recommendedName>
        <fullName evidence="3">Transposase</fullName>
    </recommendedName>
</protein>
<name>A0A410G2A4_9FLAO</name>
<dbReference type="Proteomes" id="UP000285517">
    <property type="component" value="Chromosome"/>
</dbReference>
<evidence type="ECO:0000313" key="2">
    <source>
        <dbReference type="Proteomes" id="UP000285517"/>
    </source>
</evidence>
<organism evidence="1 2">
    <name type="scientific">Aequorivita ciconiae</name>
    <dbReference type="NCBI Taxonomy" id="2494375"/>
    <lineage>
        <taxon>Bacteria</taxon>
        <taxon>Pseudomonadati</taxon>
        <taxon>Bacteroidota</taxon>
        <taxon>Flavobacteriia</taxon>
        <taxon>Flavobacteriales</taxon>
        <taxon>Flavobacteriaceae</taxon>
        <taxon>Aequorivita</taxon>
    </lineage>
</organism>
<gene>
    <name evidence="1" type="ORF">EI546_06485</name>
</gene>
<evidence type="ECO:0000313" key="1">
    <source>
        <dbReference type="EMBL" id="QAA81396.1"/>
    </source>
</evidence>
<dbReference type="RefSeq" id="WP_128249784.1">
    <property type="nucleotide sequence ID" value="NZ_CP034951.1"/>
</dbReference>
<dbReference type="OrthoDB" id="1453086at2"/>
<keyword evidence="2" id="KW-1185">Reference proteome</keyword>
<accession>A0A410G2A4</accession>
<sequence>MPHNHRKKNTQALYRAVREDYAQLSKQDDKYGCRKFTDAYIFKILSARYFRSPKTIENIVFYRV</sequence>
<dbReference type="EMBL" id="CP034951">
    <property type="protein sequence ID" value="QAA81396.1"/>
    <property type="molecule type" value="Genomic_DNA"/>
</dbReference>